<feature type="region of interest" description="Disordered" evidence="1">
    <location>
        <begin position="22"/>
        <end position="46"/>
    </location>
</feature>
<feature type="region of interest" description="Disordered" evidence="1">
    <location>
        <begin position="164"/>
        <end position="191"/>
    </location>
</feature>
<proteinExistence type="predicted"/>
<evidence type="ECO:0000313" key="2">
    <source>
        <dbReference type="EMBL" id="VDO55820.1"/>
    </source>
</evidence>
<feature type="compositionally biased region" description="Low complexity" evidence="1">
    <location>
        <begin position="30"/>
        <end position="46"/>
    </location>
</feature>
<evidence type="ECO:0000313" key="4">
    <source>
        <dbReference type="WBParaSite" id="OFLC_0000846801-mRNA-1"/>
    </source>
</evidence>
<evidence type="ECO:0000313" key="3">
    <source>
        <dbReference type="Proteomes" id="UP000267606"/>
    </source>
</evidence>
<gene>
    <name evidence="2" type="ORF">OFLC_LOCUS8471</name>
</gene>
<organism evidence="4">
    <name type="scientific">Onchocerca flexuosa</name>
    <dbReference type="NCBI Taxonomy" id="387005"/>
    <lineage>
        <taxon>Eukaryota</taxon>
        <taxon>Metazoa</taxon>
        <taxon>Ecdysozoa</taxon>
        <taxon>Nematoda</taxon>
        <taxon>Chromadorea</taxon>
        <taxon>Rhabditida</taxon>
        <taxon>Spirurina</taxon>
        <taxon>Spiruromorpha</taxon>
        <taxon>Filarioidea</taxon>
        <taxon>Onchocercidae</taxon>
        <taxon>Onchocerca</taxon>
    </lineage>
</organism>
<feature type="compositionally biased region" description="Polar residues" evidence="1">
    <location>
        <begin position="166"/>
        <end position="191"/>
    </location>
</feature>
<reference evidence="4" key="1">
    <citation type="submission" date="2016-06" db="UniProtKB">
        <authorList>
            <consortium name="WormBaseParasite"/>
        </authorList>
    </citation>
    <scope>IDENTIFICATION</scope>
</reference>
<name>A0A183HLV7_9BILA</name>
<dbReference type="EMBL" id="UZAJ01009607">
    <property type="protein sequence ID" value="VDO55820.1"/>
    <property type="molecule type" value="Genomic_DNA"/>
</dbReference>
<protein>
    <submittedName>
        <fullName evidence="2 4">Uncharacterized protein</fullName>
    </submittedName>
</protein>
<keyword evidence="3" id="KW-1185">Reference proteome</keyword>
<reference evidence="2 3" key="2">
    <citation type="submission" date="2018-11" db="EMBL/GenBank/DDBJ databases">
        <authorList>
            <consortium name="Pathogen Informatics"/>
        </authorList>
    </citation>
    <scope>NUCLEOTIDE SEQUENCE [LARGE SCALE GENOMIC DNA]</scope>
</reference>
<dbReference type="AlphaFoldDB" id="A0A183HLV7"/>
<evidence type="ECO:0000256" key="1">
    <source>
        <dbReference type="SAM" id="MobiDB-lite"/>
    </source>
</evidence>
<dbReference type="Proteomes" id="UP000267606">
    <property type="component" value="Unassembled WGS sequence"/>
</dbReference>
<sequence length="191" mass="20644">MEVLRTTAESLFRERQESVKRSSLKEIDSTDNNANTNGNGDSNNLAYSTNSVNSSISSDTSMPSWADPLQIFYTGEDPLCDFILEGLGLGNAELPLIVILDATVSRMCICEKPDVSSEIVAEFVADYKNGKLNMVPLPTTCQNNAQPIRYGSIPAQAVHQALGIGNSPSSDSNLNENQSTTTNDQQIPIVL</sequence>
<dbReference type="WBParaSite" id="OFLC_0000846801-mRNA-1">
    <property type="protein sequence ID" value="OFLC_0000846801-mRNA-1"/>
    <property type="gene ID" value="OFLC_0000846801"/>
</dbReference>
<accession>A0A183HLV7</accession>
<dbReference type="STRING" id="387005.A0A183HLV7"/>